<comment type="subcellular location">
    <subcellularLocation>
        <location evidence="1 4">Periplasm</location>
    </subcellularLocation>
</comment>
<feature type="chain" id="PRO_5044965211" description="Flagella basal body P-ring formation protein FlgA" evidence="4">
    <location>
        <begin position="20"/>
        <end position="154"/>
    </location>
</feature>
<organism evidence="6 7">
    <name type="scientific">Sphingomonas hylomeconis</name>
    <dbReference type="NCBI Taxonomy" id="1395958"/>
    <lineage>
        <taxon>Bacteria</taxon>
        <taxon>Pseudomonadati</taxon>
        <taxon>Pseudomonadota</taxon>
        <taxon>Alphaproteobacteria</taxon>
        <taxon>Sphingomonadales</taxon>
        <taxon>Sphingomonadaceae</taxon>
        <taxon>Sphingomonas</taxon>
    </lineage>
</organism>
<keyword evidence="2 4" id="KW-0732">Signal</keyword>
<dbReference type="Proteomes" id="UP001595713">
    <property type="component" value="Unassembled WGS sequence"/>
</dbReference>
<keyword evidence="3 4" id="KW-0574">Periplasm</keyword>
<dbReference type="Pfam" id="PF13144">
    <property type="entry name" value="ChapFlgA"/>
    <property type="match status" value="1"/>
</dbReference>
<evidence type="ECO:0000259" key="5">
    <source>
        <dbReference type="SMART" id="SM00858"/>
    </source>
</evidence>
<feature type="signal peptide" evidence="4">
    <location>
        <begin position="1"/>
        <end position="19"/>
    </location>
</feature>
<evidence type="ECO:0000313" key="7">
    <source>
        <dbReference type="Proteomes" id="UP001595713"/>
    </source>
</evidence>
<keyword evidence="6" id="KW-0966">Cell projection</keyword>
<dbReference type="InterPro" id="IPR017585">
    <property type="entry name" value="SAF_FlgA"/>
</dbReference>
<dbReference type="NCBIfam" id="TIGR03170">
    <property type="entry name" value="flgA_cterm"/>
    <property type="match status" value="1"/>
</dbReference>
<feature type="domain" description="SAF" evidence="5">
    <location>
        <begin position="31"/>
        <end position="91"/>
    </location>
</feature>
<dbReference type="CDD" id="cd11614">
    <property type="entry name" value="SAF_CpaB_FlgA_like"/>
    <property type="match status" value="1"/>
</dbReference>
<protein>
    <recommendedName>
        <fullName evidence="4">Flagella basal body P-ring formation protein FlgA</fullName>
    </recommendedName>
</protein>
<keyword evidence="4" id="KW-1005">Bacterial flagellum biogenesis</keyword>
<evidence type="ECO:0000313" key="6">
    <source>
        <dbReference type="EMBL" id="MFC3578702.1"/>
    </source>
</evidence>
<evidence type="ECO:0000256" key="3">
    <source>
        <dbReference type="ARBA" id="ARBA00022764"/>
    </source>
</evidence>
<evidence type="ECO:0000256" key="4">
    <source>
        <dbReference type="RuleBase" id="RU362063"/>
    </source>
</evidence>
<evidence type="ECO:0000256" key="1">
    <source>
        <dbReference type="ARBA" id="ARBA00004418"/>
    </source>
</evidence>
<dbReference type="SMART" id="SM00858">
    <property type="entry name" value="SAF"/>
    <property type="match status" value="1"/>
</dbReference>
<dbReference type="EMBL" id="JBHRXP010000001">
    <property type="protein sequence ID" value="MFC3578702.1"/>
    <property type="molecule type" value="Genomic_DNA"/>
</dbReference>
<keyword evidence="7" id="KW-1185">Reference proteome</keyword>
<keyword evidence="6" id="KW-0282">Flagellum</keyword>
<comment type="function">
    <text evidence="4">Involved in the assembly process of the P-ring formation. It may associate with FlgF on the rod constituting a structure essential for the P-ring assembly or may act as a modulator protein for the P-ring assembly.</text>
</comment>
<reference evidence="7" key="1">
    <citation type="journal article" date="2019" name="Int. J. Syst. Evol. Microbiol.">
        <title>The Global Catalogue of Microorganisms (GCM) 10K type strain sequencing project: providing services to taxonomists for standard genome sequencing and annotation.</title>
        <authorList>
            <consortium name="The Broad Institute Genomics Platform"/>
            <consortium name="The Broad Institute Genome Sequencing Center for Infectious Disease"/>
            <person name="Wu L."/>
            <person name="Ma J."/>
        </authorList>
    </citation>
    <scope>NUCLEOTIDE SEQUENCE [LARGE SCALE GENOMIC DNA]</scope>
    <source>
        <strain evidence="7">KCTC 42739</strain>
    </source>
</reference>
<name>A0ABV7SP44_9SPHN</name>
<proteinExistence type="inferred from homology"/>
<evidence type="ECO:0000256" key="2">
    <source>
        <dbReference type="ARBA" id="ARBA00022729"/>
    </source>
</evidence>
<dbReference type="Gene3D" id="3.90.1210.10">
    <property type="entry name" value="Antifreeze-like/N-acetylneuraminic acid synthase C-terminal domain"/>
    <property type="match status" value="1"/>
</dbReference>
<dbReference type="RefSeq" id="WP_261293885.1">
    <property type="nucleotide sequence ID" value="NZ_JANQBK010000004.1"/>
</dbReference>
<sequence>MTRRLALIAATVFAGSVQAQLAPPGAAPPTQEVFVLARPILRGEPLSAGDFAIETRQIAQARGALSASDIVGKEALRSLSPGNVVRITDVAPLRLVHRGDAVTIAYRNRGLLITTAGRALGDGGSGEALRAVVSETNRTVDGVVAASGLVLVGR</sequence>
<keyword evidence="6" id="KW-0969">Cilium</keyword>
<gene>
    <name evidence="6" type="primary">flgA</name>
    <name evidence="6" type="ORF">ACFONA_00870</name>
</gene>
<dbReference type="InterPro" id="IPR039246">
    <property type="entry name" value="Flagellar_FlgA"/>
</dbReference>
<comment type="similarity">
    <text evidence="4">Belongs to the FlgA family.</text>
</comment>
<accession>A0ABV7SP44</accession>
<dbReference type="InterPro" id="IPR013974">
    <property type="entry name" value="SAF"/>
</dbReference>
<dbReference type="Gene3D" id="2.30.30.760">
    <property type="match status" value="1"/>
</dbReference>
<comment type="caution">
    <text evidence="6">The sequence shown here is derived from an EMBL/GenBank/DDBJ whole genome shotgun (WGS) entry which is preliminary data.</text>
</comment>
<dbReference type="PANTHER" id="PTHR36307">
    <property type="entry name" value="FLAGELLA BASAL BODY P-RING FORMATION PROTEIN FLGA"/>
    <property type="match status" value="1"/>
</dbReference>
<dbReference type="PANTHER" id="PTHR36307:SF1">
    <property type="entry name" value="FLAGELLA BASAL BODY P-RING FORMATION PROTEIN FLGA"/>
    <property type="match status" value="1"/>
</dbReference>